<gene>
    <name evidence="2" type="ORF">DY000_02017130</name>
</gene>
<dbReference type="EMBL" id="QGKV02000759">
    <property type="protein sequence ID" value="KAF3569489.1"/>
    <property type="molecule type" value="Genomic_DNA"/>
</dbReference>
<accession>A0ABQ7DCZ4</accession>
<protein>
    <submittedName>
        <fullName evidence="2">Uncharacterized protein</fullName>
    </submittedName>
</protein>
<evidence type="ECO:0000313" key="3">
    <source>
        <dbReference type="Proteomes" id="UP000266723"/>
    </source>
</evidence>
<feature type="region of interest" description="Disordered" evidence="1">
    <location>
        <begin position="1"/>
        <end position="59"/>
    </location>
</feature>
<keyword evidence="3" id="KW-1185">Reference proteome</keyword>
<sequence>MRRRRRARSSALELAIDPLPRAEQSDHQENTSCSIHLPRRQACKSRTVSPKSIDKLDPD</sequence>
<reference evidence="2 3" key="1">
    <citation type="journal article" date="2020" name="BMC Genomics">
        <title>Intraspecific diversification of the crop wild relative Brassica cretica Lam. using demographic model selection.</title>
        <authorList>
            <person name="Kioukis A."/>
            <person name="Michalopoulou V.A."/>
            <person name="Briers L."/>
            <person name="Pirintsos S."/>
            <person name="Studholme D.J."/>
            <person name="Pavlidis P."/>
            <person name="Sarris P.F."/>
        </authorList>
    </citation>
    <scope>NUCLEOTIDE SEQUENCE [LARGE SCALE GENOMIC DNA]</scope>
    <source>
        <strain evidence="3">cv. PFS-1207/04</strain>
    </source>
</reference>
<dbReference type="Proteomes" id="UP000266723">
    <property type="component" value="Unassembled WGS sequence"/>
</dbReference>
<proteinExistence type="predicted"/>
<comment type="caution">
    <text evidence="2">The sequence shown here is derived from an EMBL/GenBank/DDBJ whole genome shotgun (WGS) entry which is preliminary data.</text>
</comment>
<evidence type="ECO:0000313" key="2">
    <source>
        <dbReference type="EMBL" id="KAF3569489.1"/>
    </source>
</evidence>
<organism evidence="2 3">
    <name type="scientific">Brassica cretica</name>
    <name type="common">Mustard</name>
    <dbReference type="NCBI Taxonomy" id="69181"/>
    <lineage>
        <taxon>Eukaryota</taxon>
        <taxon>Viridiplantae</taxon>
        <taxon>Streptophyta</taxon>
        <taxon>Embryophyta</taxon>
        <taxon>Tracheophyta</taxon>
        <taxon>Spermatophyta</taxon>
        <taxon>Magnoliopsida</taxon>
        <taxon>eudicotyledons</taxon>
        <taxon>Gunneridae</taxon>
        <taxon>Pentapetalae</taxon>
        <taxon>rosids</taxon>
        <taxon>malvids</taxon>
        <taxon>Brassicales</taxon>
        <taxon>Brassicaceae</taxon>
        <taxon>Brassiceae</taxon>
        <taxon>Brassica</taxon>
    </lineage>
</organism>
<evidence type="ECO:0000256" key="1">
    <source>
        <dbReference type="SAM" id="MobiDB-lite"/>
    </source>
</evidence>
<name>A0ABQ7DCZ4_BRACR</name>